<evidence type="ECO:0000313" key="1">
    <source>
        <dbReference type="EMBL" id="GEL09592.1"/>
    </source>
</evidence>
<reference evidence="4" key="1">
    <citation type="submission" date="2016-03" db="EMBL/GenBank/DDBJ databases">
        <title>Draft genome sequence of Paenibacillus glacialis DSM 22343.</title>
        <authorList>
            <person name="Shin S.-K."/>
            <person name="Yi H."/>
        </authorList>
    </citation>
    <scope>NUCLEOTIDE SEQUENCE [LARGE SCALE GENOMIC DNA]</scope>
    <source>
        <strain evidence="4">NBRC 105008</strain>
    </source>
</reference>
<dbReference type="RefSeq" id="WP_066325052.1">
    <property type="nucleotide sequence ID" value="NZ_BJVF01000001.1"/>
</dbReference>
<evidence type="ECO:0000313" key="4">
    <source>
        <dbReference type="Proteomes" id="UP000093226"/>
    </source>
</evidence>
<dbReference type="OrthoDB" id="9796523at2"/>
<dbReference type="Pfam" id="PF13707">
    <property type="entry name" value="RloB"/>
    <property type="match status" value="1"/>
</dbReference>
<accession>A0A1B9DWV7</accession>
<proteinExistence type="predicted"/>
<reference evidence="2" key="2">
    <citation type="submission" date="2016-03" db="EMBL/GenBank/DDBJ databases">
        <authorList>
            <person name="Ploux O."/>
        </authorList>
    </citation>
    <scope>NUCLEOTIDE SEQUENCE</scope>
    <source>
        <strain evidence="2">NBRC 105008</strain>
    </source>
</reference>
<dbReference type="Proteomes" id="UP000182367">
    <property type="component" value="Unassembled WGS sequence"/>
</dbReference>
<evidence type="ECO:0000313" key="6">
    <source>
        <dbReference type="Proteomes" id="UP000321579"/>
    </source>
</evidence>
<dbReference type="EMBL" id="FNEO01000001">
    <property type="protein sequence ID" value="SDJ01126.1"/>
    <property type="molecule type" value="Genomic_DNA"/>
</dbReference>
<dbReference type="Proteomes" id="UP000321579">
    <property type="component" value="Unassembled WGS sequence"/>
</dbReference>
<dbReference type="EMBL" id="BJVF01000001">
    <property type="protein sequence ID" value="GEL09592.1"/>
    <property type="molecule type" value="Genomic_DNA"/>
</dbReference>
<dbReference type="Proteomes" id="UP000093226">
    <property type="component" value="Unassembled WGS sequence"/>
</dbReference>
<evidence type="ECO:0000313" key="2">
    <source>
        <dbReference type="EMBL" id="OCB74169.1"/>
    </source>
</evidence>
<name>A0A1B9DWV7_9FLAO</name>
<evidence type="ECO:0000313" key="5">
    <source>
        <dbReference type="Proteomes" id="UP000182367"/>
    </source>
</evidence>
<dbReference type="EMBL" id="LVEO01000004">
    <property type="protein sequence ID" value="OCB74169.1"/>
    <property type="molecule type" value="Genomic_DNA"/>
</dbReference>
<sequence>MAKRPKNNFKLRELKSKVLILCEGLTEKNYFNALKEDLGLPKTISVNVFQSHKVDCKGVVEEAIKKAKREGVETIYVVFDHDNQAKRDEAFKLAANKNIEVIFSSICFEIWYLFHFKNSTKAFASEAELEKELKKCIGMQNYEKNDFKHYSILKDKSTFAKLNAGKSRLSVIDNNYGVEIFNLNPFTNVDELVNYLENQKNK</sequence>
<reference evidence="3 5" key="3">
    <citation type="submission" date="2016-10" db="EMBL/GenBank/DDBJ databases">
        <authorList>
            <person name="Varghese N."/>
            <person name="Submissions S."/>
        </authorList>
    </citation>
    <scope>NUCLEOTIDE SEQUENCE [LARGE SCALE GENOMIC DNA]</scope>
    <source>
        <strain evidence="3 5">Gm-149</strain>
    </source>
</reference>
<dbReference type="STRING" id="551990.SAMN05192550_1403"/>
<keyword evidence="5" id="KW-1185">Reference proteome</keyword>
<gene>
    <name evidence="2" type="ORF">FBGL_03230</name>
    <name evidence="1" type="ORF">FGL01_03310</name>
    <name evidence="3" type="ORF">SAMN05192550_1403</name>
</gene>
<organism evidence="2 4">
    <name type="scientific">Flavobacterium glycines</name>
    <dbReference type="NCBI Taxonomy" id="551990"/>
    <lineage>
        <taxon>Bacteria</taxon>
        <taxon>Pseudomonadati</taxon>
        <taxon>Bacteroidota</taxon>
        <taxon>Flavobacteriia</taxon>
        <taxon>Flavobacteriales</taxon>
        <taxon>Flavobacteriaceae</taxon>
        <taxon>Flavobacterium</taxon>
    </lineage>
</organism>
<evidence type="ECO:0000313" key="3">
    <source>
        <dbReference type="EMBL" id="SDJ01126.1"/>
    </source>
</evidence>
<reference evidence="1 6" key="4">
    <citation type="submission" date="2019-07" db="EMBL/GenBank/DDBJ databases">
        <title>Whole genome shotgun sequence of Flavobacterium glycines NBRC 105008.</title>
        <authorList>
            <person name="Hosoyama A."/>
            <person name="Uohara A."/>
            <person name="Ohji S."/>
            <person name="Ichikawa N."/>
        </authorList>
    </citation>
    <scope>NUCLEOTIDE SEQUENCE [LARGE SCALE GENOMIC DNA]</scope>
    <source>
        <strain evidence="1 6">NBRC 105008</strain>
    </source>
</reference>
<comment type="caution">
    <text evidence="2">The sequence shown here is derived from an EMBL/GenBank/DDBJ whole genome shotgun (WGS) entry which is preliminary data.</text>
</comment>
<dbReference type="AlphaFoldDB" id="A0A1B9DWV7"/>
<protein>
    <submittedName>
        <fullName evidence="1">Abortive infection protein</fullName>
    </submittedName>
    <submittedName>
        <fullName evidence="3">RloB-like protein</fullName>
    </submittedName>
</protein>
<dbReference type="InterPro" id="IPR025591">
    <property type="entry name" value="RloB"/>
</dbReference>